<evidence type="ECO:0000313" key="2">
    <source>
        <dbReference type="EMBL" id="CAG8909104.1"/>
    </source>
</evidence>
<dbReference type="PANTHER" id="PTHR42080:SF3">
    <property type="entry name" value="SRR1-LIKE DOMAIN-CONTAINING PROTEIN"/>
    <property type="match status" value="1"/>
</dbReference>
<evidence type="ECO:0000259" key="1">
    <source>
        <dbReference type="Pfam" id="PF07985"/>
    </source>
</evidence>
<dbReference type="InterPro" id="IPR012942">
    <property type="entry name" value="SRR1-like"/>
</dbReference>
<comment type="caution">
    <text evidence="2">The sequence shown here is derived from an EMBL/GenBank/DDBJ whole genome shotgun (WGS) entry which is preliminary data.</text>
</comment>
<dbReference type="AlphaFoldDB" id="A0A9W4P8K1"/>
<keyword evidence="3" id="KW-1185">Reference proteome</keyword>
<name>A0A9W4P8K1_9EURO</name>
<proteinExistence type="predicted"/>
<reference evidence="2" key="1">
    <citation type="submission" date="2021-07" db="EMBL/GenBank/DDBJ databases">
        <authorList>
            <person name="Branca A.L. A."/>
        </authorList>
    </citation>
    <scope>NUCLEOTIDE SEQUENCE</scope>
</reference>
<dbReference type="Pfam" id="PF07985">
    <property type="entry name" value="SRR1"/>
    <property type="match status" value="1"/>
</dbReference>
<gene>
    <name evidence="2" type="ORF">PEGY_LOCUS9893</name>
</gene>
<dbReference type="EMBL" id="CAJVRC010000898">
    <property type="protein sequence ID" value="CAG8909104.1"/>
    <property type="molecule type" value="Genomic_DNA"/>
</dbReference>
<organism evidence="2 3">
    <name type="scientific">Penicillium egyptiacum</name>
    <dbReference type="NCBI Taxonomy" id="1303716"/>
    <lineage>
        <taxon>Eukaryota</taxon>
        <taxon>Fungi</taxon>
        <taxon>Dikarya</taxon>
        <taxon>Ascomycota</taxon>
        <taxon>Pezizomycotina</taxon>
        <taxon>Eurotiomycetes</taxon>
        <taxon>Eurotiomycetidae</taxon>
        <taxon>Eurotiales</taxon>
        <taxon>Aspergillaceae</taxon>
        <taxon>Penicillium</taxon>
    </lineage>
</organism>
<dbReference type="OrthoDB" id="4367206at2759"/>
<dbReference type="Proteomes" id="UP001154252">
    <property type="component" value="Unassembled WGS sequence"/>
</dbReference>
<dbReference type="PANTHER" id="PTHR42080">
    <property type="entry name" value="SRR1 DOMAIN-CONTAINING PROTEIN"/>
    <property type="match status" value="1"/>
</dbReference>
<accession>A0A9W4P8K1</accession>
<protein>
    <recommendedName>
        <fullName evidence="1">SRR1-like domain-containing protein</fullName>
    </recommendedName>
</protein>
<feature type="domain" description="SRR1-like" evidence="1">
    <location>
        <begin position="91"/>
        <end position="224"/>
    </location>
</feature>
<sequence>MYLLIPSSEHLAMEYTHPKILKFNIKGGINDLQGYTPVSDLAPLRVTNEVYPVGEEEEVWDSEFTRDAFEQEKVAWEESETRKKFEVTLSKAKDHKINNIVGLACGSLSRPGRSKSAFQHVLLVTAKNWLQTNGLDELSCYMQDPEYTDVDRRIFRDVGFQVVDDPEGFLKVDGQSIVLSIAANVPTKLIIADIARPAIVIWFVVEEMDTLMLDPNSDRVREMMKGYDKREFKPDGTQFRDAAIYIRRTKDEPPFQGKA</sequence>
<evidence type="ECO:0000313" key="3">
    <source>
        <dbReference type="Proteomes" id="UP001154252"/>
    </source>
</evidence>